<reference evidence="1" key="1">
    <citation type="journal article" date="2016" name="Ticks Tick Borne Dis.">
        <title>De novo assembly and annotation of the salivary gland transcriptome of Rhipicephalus appendiculatus male and female ticks during blood feeding.</title>
        <authorList>
            <person name="de Castro M.H."/>
            <person name="de Klerk D."/>
            <person name="Pienaar R."/>
            <person name="Latif A.A."/>
            <person name="Rees D.J."/>
            <person name="Mans B.J."/>
        </authorList>
    </citation>
    <scope>NUCLEOTIDE SEQUENCE</scope>
    <source>
        <tissue evidence="1">Salivary glands</tissue>
    </source>
</reference>
<name>A0A131YBV6_RHIAP</name>
<evidence type="ECO:0000313" key="1">
    <source>
        <dbReference type="EMBL" id="JAP76843.1"/>
    </source>
</evidence>
<accession>A0A131YBV6</accession>
<organism evidence="1">
    <name type="scientific">Rhipicephalus appendiculatus</name>
    <name type="common">Brown ear tick</name>
    <dbReference type="NCBI Taxonomy" id="34631"/>
    <lineage>
        <taxon>Eukaryota</taxon>
        <taxon>Metazoa</taxon>
        <taxon>Ecdysozoa</taxon>
        <taxon>Arthropoda</taxon>
        <taxon>Chelicerata</taxon>
        <taxon>Arachnida</taxon>
        <taxon>Acari</taxon>
        <taxon>Parasitiformes</taxon>
        <taxon>Ixodida</taxon>
        <taxon>Ixodoidea</taxon>
        <taxon>Ixodidae</taxon>
        <taxon>Rhipicephalinae</taxon>
        <taxon>Rhipicephalus</taxon>
        <taxon>Rhipicephalus</taxon>
    </lineage>
</organism>
<dbReference type="EMBL" id="GEDV01011714">
    <property type="protein sequence ID" value="JAP76843.1"/>
    <property type="molecule type" value="Transcribed_RNA"/>
</dbReference>
<dbReference type="AlphaFoldDB" id="A0A131YBV6"/>
<proteinExistence type="predicted"/>
<sequence length="80" mass="9659">MYTSDDKLRLKLFRTWQMPWKHTTYCYNHWQPNTPSDRLLEQASILRRHQTLLEGDNAFTIHMHSIPKHCTLKGRKGELH</sequence>
<protein>
    <submittedName>
        <fullName evidence="1">Uncharacterized protein</fullName>
    </submittedName>
</protein>